<comment type="caution">
    <text evidence="2">The sequence shown here is derived from an EMBL/GenBank/DDBJ whole genome shotgun (WGS) entry which is preliminary data.</text>
</comment>
<dbReference type="OrthoDB" id="9793135at2"/>
<organism evidence="2 3">
    <name type="scientific">Paenibacillus flagellatus</name>
    <dbReference type="NCBI Taxonomy" id="2211139"/>
    <lineage>
        <taxon>Bacteria</taxon>
        <taxon>Bacillati</taxon>
        <taxon>Bacillota</taxon>
        <taxon>Bacilli</taxon>
        <taxon>Bacillales</taxon>
        <taxon>Paenibacillaceae</taxon>
        <taxon>Paenibacillus</taxon>
    </lineage>
</organism>
<accession>A0A2V5K2I9</accession>
<gene>
    <name evidence="2" type="ORF">DLM86_16430</name>
</gene>
<evidence type="ECO:0008006" key="4">
    <source>
        <dbReference type="Google" id="ProtNLM"/>
    </source>
</evidence>
<dbReference type="Gene3D" id="3.20.20.80">
    <property type="entry name" value="Glycosidases"/>
    <property type="match status" value="1"/>
</dbReference>
<dbReference type="InterPro" id="IPR043751">
    <property type="entry name" value="DUF5696"/>
</dbReference>
<feature type="chain" id="PRO_5038884769" description="Lipoprotein" evidence="1">
    <location>
        <begin position="34"/>
        <end position="753"/>
    </location>
</feature>
<name>A0A2V5K2I9_9BACL</name>
<dbReference type="Pfam" id="PF18952">
    <property type="entry name" value="DUF5696"/>
    <property type="match status" value="1"/>
</dbReference>
<dbReference type="EMBL" id="QJVJ01000007">
    <property type="protein sequence ID" value="PYI53371.1"/>
    <property type="molecule type" value="Genomic_DNA"/>
</dbReference>
<feature type="signal peptide" evidence="1">
    <location>
        <begin position="1"/>
        <end position="33"/>
    </location>
</feature>
<keyword evidence="1" id="KW-0732">Signal</keyword>
<proteinExistence type="predicted"/>
<reference evidence="2 3" key="1">
    <citation type="submission" date="2018-05" db="EMBL/GenBank/DDBJ databases">
        <title>Paenibacillus flagellatus sp. nov., isolated from selenium mineral soil.</title>
        <authorList>
            <person name="Dai X."/>
        </authorList>
    </citation>
    <scope>NUCLEOTIDE SEQUENCE [LARGE SCALE GENOMIC DNA]</scope>
    <source>
        <strain evidence="2 3">DXL2</strain>
    </source>
</reference>
<protein>
    <recommendedName>
        <fullName evidence="4">Lipoprotein</fullName>
    </recommendedName>
</protein>
<evidence type="ECO:0000313" key="3">
    <source>
        <dbReference type="Proteomes" id="UP000247476"/>
    </source>
</evidence>
<evidence type="ECO:0000313" key="2">
    <source>
        <dbReference type="EMBL" id="PYI53371.1"/>
    </source>
</evidence>
<evidence type="ECO:0000256" key="1">
    <source>
        <dbReference type="SAM" id="SignalP"/>
    </source>
</evidence>
<keyword evidence="3" id="KW-1185">Reference proteome</keyword>
<sequence length="753" mass="81961">MADRRLTIRSGWSRAVRAALLVCALLAAAGCGAAGDDPADAVGYVAPQGEPLQTDATIENDTLKLTVERTTGVVSVTDKRNGHVWRGAADKEEAASRDIAGDYKGHVLSPFIVEYHDPTANVNAFKRGNLQSEQPDVKLYRTGDDRVEVAYGLKNGALRFSFRLGLSGASLIVDVPGERILDDPKKAALKSITPYPFLGAVLGTSRPGYLLVPSGPGYLIDFYDNDYPYDAAFNETVYGDDIGFELGPVSPTPVRYPVFGIKRGDGAFVAVVGEGGAYGKLTATPSGLLTPYNWAAAELAYLPDDYLKNAYPARSKQMIEDEVKRLDRRITYTFLAGADADYVGMAKAYRSYLMAEGARKLAPAGKTDPFAITVYQANLEIGMFGRKTVPVTTFAQAEQMLRTLSERGVGSMTAALRGWNDGGDFPGSWPKRFPPDPSLGKADDLKRLAGYARSIGVPLLLYDNYFDAVAKEAGFRPREDALRNVRTGVVERKGDSLNLNSYTRYRLRPDRSVAYLRDALPVYREWGVSGLLLYGRDANSTLHSDFGRDAVTTRSEAAGVQRQMLDEAARELGVSGFASANAYAVGHASMLKGFPIGPGYDAFKGRTVPFYPIAVHGLAAYSGDEANLYADPPTDRLRHIEYGAIPAYTVTHDAASELQYTSARSTLVSTKFDIWRDEIVREYGTYRDRIGASAHLFIEGHRQLADGVYATTYEDGRRVVVNYTDRPYRHEGVDVPARDYAVVPAGKEGGSGG</sequence>
<dbReference type="Proteomes" id="UP000247476">
    <property type="component" value="Unassembled WGS sequence"/>
</dbReference>
<dbReference type="PROSITE" id="PS51257">
    <property type="entry name" value="PROKAR_LIPOPROTEIN"/>
    <property type="match status" value="1"/>
</dbReference>
<dbReference type="RefSeq" id="WP_110841144.1">
    <property type="nucleotide sequence ID" value="NZ_QJVJ01000007.1"/>
</dbReference>
<dbReference type="AlphaFoldDB" id="A0A2V5K2I9"/>